<dbReference type="Proteomes" id="UP000299211">
    <property type="component" value="Unassembled WGS sequence"/>
</dbReference>
<evidence type="ECO:0000256" key="1">
    <source>
        <dbReference type="SAM" id="MobiDB-lite"/>
    </source>
</evidence>
<comment type="caution">
    <text evidence="2">The sequence shown here is derived from an EMBL/GenBank/DDBJ whole genome shotgun (WGS) entry which is preliminary data.</text>
</comment>
<gene>
    <name evidence="2" type="ORF">SAV31267_054950</name>
</gene>
<name>A0A4D4MV14_STRAX</name>
<proteinExistence type="predicted"/>
<evidence type="ECO:0000313" key="2">
    <source>
        <dbReference type="EMBL" id="GDY76010.1"/>
    </source>
</evidence>
<sequence length="102" mass="11017">MADQILDVDAPVPECAALLVRFGDLRLERDDSFESGYEVGHQAAPRDVCDGRVRMGTTRMGRAGTLCWCATVYRGGPRFPAPGSTVVSEDSRSEAVTSISPR</sequence>
<reference evidence="2 3" key="1">
    <citation type="submission" date="2019-04" db="EMBL/GenBank/DDBJ databases">
        <title>Draft genome sequences of Streptomyces avermitilis ATCC 31267.</title>
        <authorList>
            <person name="Komaki H."/>
            <person name="Tamura T."/>
            <person name="Hosoyama A."/>
        </authorList>
    </citation>
    <scope>NUCLEOTIDE SEQUENCE [LARGE SCALE GENOMIC DNA]</scope>
    <source>
        <strain evidence="2 3">ATCC 31267</strain>
    </source>
</reference>
<dbReference type="EMBL" id="BJHY01000001">
    <property type="protein sequence ID" value="GDY76010.1"/>
    <property type="molecule type" value="Genomic_DNA"/>
</dbReference>
<organism evidence="2 3">
    <name type="scientific">Streptomyces avermitilis</name>
    <dbReference type="NCBI Taxonomy" id="33903"/>
    <lineage>
        <taxon>Bacteria</taxon>
        <taxon>Bacillati</taxon>
        <taxon>Actinomycetota</taxon>
        <taxon>Actinomycetes</taxon>
        <taxon>Kitasatosporales</taxon>
        <taxon>Streptomycetaceae</taxon>
        <taxon>Streptomyces</taxon>
    </lineage>
</organism>
<evidence type="ECO:0000313" key="3">
    <source>
        <dbReference type="Proteomes" id="UP000299211"/>
    </source>
</evidence>
<accession>A0A4D4MV14</accession>
<dbReference type="AlphaFoldDB" id="A0A4D4MV14"/>
<protein>
    <submittedName>
        <fullName evidence="2">Uncharacterized protein</fullName>
    </submittedName>
</protein>
<feature type="region of interest" description="Disordered" evidence="1">
    <location>
        <begin position="80"/>
        <end position="102"/>
    </location>
</feature>